<reference evidence="1" key="1">
    <citation type="submission" date="2015-07" db="EMBL/GenBank/DDBJ databases">
        <title>MeaNS - Measles Nucleotide Surveillance Program.</title>
        <authorList>
            <person name="Tran T."/>
            <person name="Druce J."/>
        </authorList>
    </citation>
    <scope>NUCLEOTIDE SEQUENCE</scope>
    <source>
        <strain evidence="1">UCB-OBI-ISO-001</strain>
        <tissue evidence="1">Gonad</tissue>
    </source>
</reference>
<sequence length="77" mass="8964">MFVCIIAIAIACFYGGLWPCVYERLHALIRVCECVLPLFLCIRHCVRAFLCFCICVRQFGVRIRECECIYVCVCVYN</sequence>
<organism evidence="1">
    <name type="scientific">Octopus bimaculoides</name>
    <name type="common">California two-spotted octopus</name>
    <dbReference type="NCBI Taxonomy" id="37653"/>
    <lineage>
        <taxon>Eukaryota</taxon>
        <taxon>Metazoa</taxon>
        <taxon>Spiralia</taxon>
        <taxon>Lophotrochozoa</taxon>
        <taxon>Mollusca</taxon>
        <taxon>Cephalopoda</taxon>
        <taxon>Coleoidea</taxon>
        <taxon>Octopodiformes</taxon>
        <taxon>Octopoda</taxon>
        <taxon>Incirrata</taxon>
        <taxon>Octopodidae</taxon>
        <taxon>Octopus</taxon>
    </lineage>
</organism>
<evidence type="ECO:0000313" key="1">
    <source>
        <dbReference type="EMBL" id="KOF82145.1"/>
    </source>
</evidence>
<protein>
    <submittedName>
        <fullName evidence="1">Uncharacterized protein</fullName>
    </submittedName>
</protein>
<gene>
    <name evidence="1" type="ORF">OCBIM_22025638mg</name>
</gene>
<dbReference type="AlphaFoldDB" id="A0A0L8H031"/>
<name>A0A0L8H031_OCTBM</name>
<proteinExistence type="predicted"/>
<accession>A0A0L8H031</accession>
<dbReference type="EMBL" id="KQ419868">
    <property type="protein sequence ID" value="KOF82145.1"/>
    <property type="molecule type" value="Genomic_DNA"/>
</dbReference>